<dbReference type="Pfam" id="PF04519">
    <property type="entry name" value="Bactofilin"/>
    <property type="match status" value="1"/>
</dbReference>
<organism evidence="2 3">
    <name type="scientific">Belliella buryatensis</name>
    <dbReference type="NCBI Taxonomy" id="1500549"/>
    <lineage>
        <taxon>Bacteria</taxon>
        <taxon>Pseudomonadati</taxon>
        <taxon>Bacteroidota</taxon>
        <taxon>Cytophagia</taxon>
        <taxon>Cytophagales</taxon>
        <taxon>Cyclobacteriaceae</taxon>
        <taxon>Belliella</taxon>
    </lineage>
</organism>
<accession>A0A239FBY6</accession>
<sequence length="167" mass="18281">MGLSKEIDVTIFSKNLYFAGDIVTKGDLRIEGKIEGTVLCAGKVIIGIDAEVKGPIHAEWIELFGTCEGEIYASKGINLADTAVLKGGLVTKKISIDKESKVEGNIQIDKALPDLDIEVIREQRRLKLLDIDVDRSINRFSTKSSTYSNIQDVIDNPENAIFGGGWI</sequence>
<dbReference type="PANTHER" id="PTHR35024">
    <property type="entry name" value="HYPOTHETICAL CYTOSOLIC PROTEIN"/>
    <property type="match status" value="1"/>
</dbReference>
<dbReference type="InterPro" id="IPR007607">
    <property type="entry name" value="BacA/B"/>
</dbReference>
<dbReference type="AlphaFoldDB" id="A0A239FBY6"/>
<dbReference type="EMBL" id="FZOK01000012">
    <property type="protein sequence ID" value="SNS53594.1"/>
    <property type="molecule type" value="Genomic_DNA"/>
</dbReference>
<comment type="similarity">
    <text evidence="1">Belongs to the bactofilin family.</text>
</comment>
<reference evidence="3" key="1">
    <citation type="submission" date="2017-06" db="EMBL/GenBank/DDBJ databases">
        <authorList>
            <person name="Varghese N."/>
            <person name="Submissions S."/>
        </authorList>
    </citation>
    <scope>NUCLEOTIDE SEQUENCE [LARGE SCALE GENOMIC DNA]</scope>
    <source>
        <strain evidence="3">5C</strain>
    </source>
</reference>
<dbReference type="PANTHER" id="PTHR35024:SF4">
    <property type="entry name" value="POLYMER-FORMING CYTOSKELETAL PROTEIN"/>
    <property type="match status" value="1"/>
</dbReference>
<proteinExistence type="inferred from homology"/>
<keyword evidence="3" id="KW-1185">Reference proteome</keyword>
<dbReference type="OrthoDB" id="5432602at2"/>
<evidence type="ECO:0000313" key="2">
    <source>
        <dbReference type="EMBL" id="SNS53594.1"/>
    </source>
</evidence>
<gene>
    <name evidence="2" type="ORF">SAMN06295967_1126</name>
</gene>
<name>A0A239FBY6_9BACT</name>
<dbReference type="RefSeq" id="WP_089241490.1">
    <property type="nucleotide sequence ID" value="NZ_FZOK01000012.1"/>
</dbReference>
<protein>
    <submittedName>
        <fullName evidence="2">Polymer-forming protein</fullName>
    </submittedName>
</protein>
<evidence type="ECO:0000313" key="3">
    <source>
        <dbReference type="Proteomes" id="UP000198480"/>
    </source>
</evidence>
<evidence type="ECO:0000256" key="1">
    <source>
        <dbReference type="ARBA" id="ARBA00044755"/>
    </source>
</evidence>
<dbReference type="Proteomes" id="UP000198480">
    <property type="component" value="Unassembled WGS sequence"/>
</dbReference>